<evidence type="ECO:0000313" key="2">
    <source>
        <dbReference type="Proteomes" id="UP001152888"/>
    </source>
</evidence>
<dbReference type="AlphaFoldDB" id="A0A9P0L2V7"/>
<dbReference type="EMBL" id="CAKOFQ010007026">
    <property type="protein sequence ID" value="CAH1987751.1"/>
    <property type="molecule type" value="Genomic_DNA"/>
</dbReference>
<reference evidence="1" key="1">
    <citation type="submission" date="2022-03" db="EMBL/GenBank/DDBJ databases">
        <authorList>
            <person name="Sayadi A."/>
        </authorList>
    </citation>
    <scope>NUCLEOTIDE SEQUENCE</scope>
</reference>
<keyword evidence="2" id="KW-1185">Reference proteome</keyword>
<evidence type="ECO:0000313" key="1">
    <source>
        <dbReference type="EMBL" id="CAH1987751.1"/>
    </source>
</evidence>
<protein>
    <submittedName>
        <fullName evidence="1">Uncharacterized protein</fullName>
    </submittedName>
</protein>
<name>A0A9P0L2V7_ACAOB</name>
<dbReference type="Proteomes" id="UP001152888">
    <property type="component" value="Unassembled WGS sequence"/>
</dbReference>
<proteinExistence type="predicted"/>
<organism evidence="1 2">
    <name type="scientific">Acanthoscelides obtectus</name>
    <name type="common">Bean weevil</name>
    <name type="synonym">Bruchus obtectus</name>
    <dbReference type="NCBI Taxonomy" id="200917"/>
    <lineage>
        <taxon>Eukaryota</taxon>
        <taxon>Metazoa</taxon>
        <taxon>Ecdysozoa</taxon>
        <taxon>Arthropoda</taxon>
        <taxon>Hexapoda</taxon>
        <taxon>Insecta</taxon>
        <taxon>Pterygota</taxon>
        <taxon>Neoptera</taxon>
        <taxon>Endopterygota</taxon>
        <taxon>Coleoptera</taxon>
        <taxon>Polyphaga</taxon>
        <taxon>Cucujiformia</taxon>
        <taxon>Chrysomeloidea</taxon>
        <taxon>Chrysomelidae</taxon>
        <taxon>Bruchinae</taxon>
        <taxon>Bruchini</taxon>
        <taxon>Acanthoscelides</taxon>
    </lineage>
</organism>
<comment type="caution">
    <text evidence="1">The sequence shown here is derived from an EMBL/GenBank/DDBJ whole genome shotgun (WGS) entry which is preliminary data.</text>
</comment>
<accession>A0A9P0L2V7</accession>
<gene>
    <name evidence="1" type="ORF">ACAOBT_LOCUS18041</name>
</gene>
<sequence length="72" mass="8381">MRYETKQEKRTTSVNHIRLQLNVLVITTTRDDTCSASGVRRCQLCEGFSFSVFLRKIVFSKQENYFVGETVN</sequence>